<keyword evidence="1 5" id="KW-0489">Methyltransferase</keyword>
<reference evidence="5" key="1">
    <citation type="journal article" date="2020" name="Stud. Mycol.">
        <title>101 Dothideomycetes genomes: a test case for predicting lifestyles and emergence of pathogens.</title>
        <authorList>
            <person name="Haridas S."/>
            <person name="Albert R."/>
            <person name="Binder M."/>
            <person name="Bloem J."/>
            <person name="Labutti K."/>
            <person name="Salamov A."/>
            <person name="Andreopoulos B."/>
            <person name="Baker S."/>
            <person name="Barry K."/>
            <person name="Bills G."/>
            <person name="Bluhm B."/>
            <person name="Cannon C."/>
            <person name="Castanera R."/>
            <person name="Culley D."/>
            <person name="Daum C."/>
            <person name="Ezra D."/>
            <person name="Gonzalez J."/>
            <person name="Henrissat B."/>
            <person name="Kuo A."/>
            <person name="Liang C."/>
            <person name="Lipzen A."/>
            <person name="Lutzoni F."/>
            <person name="Magnuson J."/>
            <person name="Mondo S."/>
            <person name="Nolan M."/>
            <person name="Ohm R."/>
            <person name="Pangilinan J."/>
            <person name="Park H.-J."/>
            <person name="Ramirez L."/>
            <person name="Alfaro M."/>
            <person name="Sun H."/>
            <person name="Tritt A."/>
            <person name="Yoshinaga Y."/>
            <person name="Zwiers L.-H."/>
            <person name="Turgeon B."/>
            <person name="Goodwin S."/>
            <person name="Spatafora J."/>
            <person name="Crous P."/>
            <person name="Grigoriev I."/>
        </authorList>
    </citation>
    <scope>NUCLEOTIDE SEQUENCE</scope>
    <source>
        <strain evidence="5">CBS 122368</strain>
    </source>
</reference>
<evidence type="ECO:0000313" key="6">
    <source>
        <dbReference type="Proteomes" id="UP000800094"/>
    </source>
</evidence>
<evidence type="ECO:0000256" key="1">
    <source>
        <dbReference type="ARBA" id="ARBA00022603"/>
    </source>
</evidence>
<dbReference type="PANTHER" id="PTHR43712">
    <property type="entry name" value="PUTATIVE (AFU_ORTHOLOGUE AFUA_4G14580)-RELATED"/>
    <property type="match status" value="1"/>
</dbReference>
<dbReference type="GO" id="GO:0032259">
    <property type="term" value="P:methylation"/>
    <property type="evidence" value="ECO:0007669"/>
    <property type="project" value="UniProtKB-KW"/>
</dbReference>
<dbReference type="OrthoDB" id="1606438at2759"/>
<dbReference type="InterPro" id="IPR016461">
    <property type="entry name" value="COMT-like"/>
</dbReference>
<dbReference type="Gene3D" id="3.40.50.150">
    <property type="entry name" value="Vaccinia Virus protein VP39"/>
    <property type="match status" value="1"/>
</dbReference>
<protein>
    <submittedName>
        <fullName evidence="5">S-adenosyl-L-methionine-dependent methyltransferase</fullName>
    </submittedName>
</protein>
<keyword evidence="3" id="KW-0949">S-adenosyl-L-methionine</keyword>
<evidence type="ECO:0000256" key="2">
    <source>
        <dbReference type="ARBA" id="ARBA00022679"/>
    </source>
</evidence>
<dbReference type="Proteomes" id="UP000800094">
    <property type="component" value="Unassembled WGS sequence"/>
</dbReference>
<dbReference type="EMBL" id="ML987189">
    <property type="protein sequence ID" value="KAF2256070.1"/>
    <property type="molecule type" value="Genomic_DNA"/>
</dbReference>
<dbReference type="SUPFAM" id="SSF46785">
    <property type="entry name" value="Winged helix' DNA-binding domain"/>
    <property type="match status" value="1"/>
</dbReference>
<dbReference type="InterPro" id="IPR001077">
    <property type="entry name" value="COMT_C"/>
</dbReference>
<dbReference type="AlphaFoldDB" id="A0A6A6J2D5"/>
<dbReference type="InterPro" id="IPR036390">
    <property type="entry name" value="WH_DNA-bd_sf"/>
</dbReference>
<dbReference type="Pfam" id="PF00891">
    <property type="entry name" value="Methyltransf_2"/>
    <property type="match status" value="1"/>
</dbReference>
<dbReference type="GO" id="GO:0008171">
    <property type="term" value="F:O-methyltransferase activity"/>
    <property type="evidence" value="ECO:0007669"/>
    <property type="project" value="InterPro"/>
</dbReference>
<dbReference type="SUPFAM" id="SSF53335">
    <property type="entry name" value="S-adenosyl-L-methionine-dependent methyltransferases"/>
    <property type="match status" value="1"/>
</dbReference>
<dbReference type="InterPro" id="IPR036388">
    <property type="entry name" value="WH-like_DNA-bd_sf"/>
</dbReference>
<dbReference type="PANTHER" id="PTHR43712:SF12">
    <property type="entry name" value="STERIGMATOCYSTIN 8-O-METHYLTRANSFERASE"/>
    <property type="match status" value="1"/>
</dbReference>
<proteinExistence type="predicted"/>
<keyword evidence="6" id="KW-1185">Reference proteome</keyword>
<dbReference type="PROSITE" id="PS51683">
    <property type="entry name" value="SAM_OMT_II"/>
    <property type="match status" value="1"/>
</dbReference>
<evidence type="ECO:0000256" key="3">
    <source>
        <dbReference type="ARBA" id="ARBA00022691"/>
    </source>
</evidence>
<evidence type="ECO:0000313" key="5">
    <source>
        <dbReference type="EMBL" id="KAF2256070.1"/>
    </source>
</evidence>
<name>A0A6A6J2D5_9PLEO</name>
<dbReference type="RefSeq" id="XP_033691074.1">
    <property type="nucleotide sequence ID" value="XM_033825409.1"/>
</dbReference>
<gene>
    <name evidence="5" type="ORF">BU26DRAFT_472054</name>
</gene>
<feature type="domain" description="O-methyltransferase C-terminal" evidence="4">
    <location>
        <begin position="192"/>
        <end position="391"/>
    </location>
</feature>
<evidence type="ECO:0000259" key="4">
    <source>
        <dbReference type="Pfam" id="PF00891"/>
    </source>
</evidence>
<sequence>MENKTSQITGLATKLKDEVTRLEAALQALGAESPSFSQNASPELPRSPDVQLAQNAILECCTELQALVEGPLENLVRITSPRMNILMALHAIFHYNIAKNVAKDEEVSFEEIGQRCNMDVDDARRLIRMAISFHIFQEPRKGFISHTANSAVIVDNELLYQWIGLVCDDMWPNGPQLVPAMKKWPGSKEPTETAFALTNGVGMWEFLKENPQKAQRFARGIQFLQNHPAFDIGHLFTSLAWDVDCELTIVDVGGSHGAIAQALLDRYPSLQIHVQDLPEVISGATVPSQFEGRLHFVAHDFFTEQPLKAGVYFLRSILHDWSDKYAVQIIQNLIPALEPGAKVIVNEVCMPEPNTLPFYLSQLIRGYDLAMKQEFNSKERDAEEWESLFQLADKRFKLNRIVVPPGSILAVVEFVWQPETAEG</sequence>
<accession>A0A6A6J2D5</accession>
<organism evidence="5 6">
    <name type="scientific">Trematosphaeria pertusa</name>
    <dbReference type="NCBI Taxonomy" id="390896"/>
    <lineage>
        <taxon>Eukaryota</taxon>
        <taxon>Fungi</taxon>
        <taxon>Dikarya</taxon>
        <taxon>Ascomycota</taxon>
        <taxon>Pezizomycotina</taxon>
        <taxon>Dothideomycetes</taxon>
        <taxon>Pleosporomycetidae</taxon>
        <taxon>Pleosporales</taxon>
        <taxon>Massarineae</taxon>
        <taxon>Trematosphaeriaceae</taxon>
        <taxon>Trematosphaeria</taxon>
    </lineage>
</organism>
<dbReference type="GeneID" id="54578739"/>
<dbReference type="InterPro" id="IPR029063">
    <property type="entry name" value="SAM-dependent_MTases_sf"/>
</dbReference>
<keyword evidence="2 5" id="KW-0808">Transferase</keyword>
<dbReference type="Gene3D" id="1.10.10.10">
    <property type="entry name" value="Winged helix-like DNA-binding domain superfamily/Winged helix DNA-binding domain"/>
    <property type="match status" value="1"/>
</dbReference>